<dbReference type="GO" id="GO:0044038">
    <property type="term" value="P:cell wall macromolecule biosynthetic process"/>
    <property type="evidence" value="ECO:0007669"/>
    <property type="project" value="InterPro"/>
</dbReference>
<sequence length="228" mass="26197">MDAIKLLESLPRKSIFHHPAWANVITETYGKDWHGKSLYRYKNDAGIETYPRLFTSIILRPIPIQGYEEYCDAISPVWGGVLWDVEFSPAITTWTQWIYDMLAHNKAVSYFIRYDPIVGNHRADPDAILVGDIVYIDLTKPEKQIKAEMQKQTRNAIENARKKGVHITHGKGEEYLNRFKAIYNSAMAAKGAAQGYIYPDQFYTSLDKWLGPMEGYRVFIATKNGKDI</sequence>
<evidence type="ECO:0000313" key="2">
    <source>
        <dbReference type="Proteomes" id="UP000034588"/>
    </source>
</evidence>
<gene>
    <name evidence="1" type="ORF">UY48_C0011G0051</name>
</gene>
<dbReference type="Gene3D" id="3.40.630.30">
    <property type="match status" value="1"/>
</dbReference>
<dbReference type="SUPFAM" id="SSF55729">
    <property type="entry name" value="Acyl-CoA N-acyltransferases (Nat)"/>
    <property type="match status" value="1"/>
</dbReference>
<reference evidence="1 2" key="1">
    <citation type="journal article" date="2015" name="Nature">
        <title>rRNA introns, odd ribosomes, and small enigmatic genomes across a large radiation of phyla.</title>
        <authorList>
            <person name="Brown C.T."/>
            <person name="Hug L.A."/>
            <person name="Thomas B.C."/>
            <person name="Sharon I."/>
            <person name="Castelle C.J."/>
            <person name="Singh A."/>
            <person name="Wilkins M.J."/>
            <person name="Williams K.H."/>
            <person name="Banfield J.F."/>
        </authorList>
    </citation>
    <scope>NUCLEOTIDE SEQUENCE [LARGE SCALE GENOMIC DNA]</scope>
</reference>
<dbReference type="Proteomes" id="UP000034588">
    <property type="component" value="Unassembled WGS sequence"/>
</dbReference>
<dbReference type="GO" id="GO:0016755">
    <property type="term" value="F:aminoacyltransferase activity"/>
    <property type="evidence" value="ECO:0007669"/>
    <property type="project" value="InterPro"/>
</dbReference>
<dbReference type="InterPro" id="IPR016181">
    <property type="entry name" value="Acyl_CoA_acyltransferase"/>
</dbReference>
<dbReference type="EMBL" id="LCQD01000011">
    <property type="protein sequence ID" value="KKW12604.1"/>
    <property type="molecule type" value="Genomic_DNA"/>
</dbReference>
<accession>A0A0G1Z1P1</accession>
<protein>
    <submittedName>
        <fullName evidence="1">Uncharacterized protein</fullName>
    </submittedName>
</protein>
<dbReference type="InterPro" id="IPR003447">
    <property type="entry name" value="FEMABX"/>
</dbReference>
<comment type="caution">
    <text evidence="1">The sequence shown here is derived from an EMBL/GenBank/DDBJ whole genome shotgun (WGS) entry which is preliminary data.</text>
</comment>
<proteinExistence type="predicted"/>
<dbReference type="Pfam" id="PF02388">
    <property type="entry name" value="FemAB"/>
    <property type="match status" value="1"/>
</dbReference>
<feature type="non-terminal residue" evidence="1">
    <location>
        <position position="228"/>
    </location>
</feature>
<name>A0A0G1Z1P1_9BACT</name>
<evidence type="ECO:0000313" key="1">
    <source>
        <dbReference type="EMBL" id="KKW12604.1"/>
    </source>
</evidence>
<organism evidence="1 2">
    <name type="scientific">Candidatus Gottesmanbacteria bacterium GW2011_GWB1_49_7</name>
    <dbReference type="NCBI Taxonomy" id="1618448"/>
    <lineage>
        <taxon>Bacteria</taxon>
        <taxon>Candidatus Gottesmaniibacteriota</taxon>
    </lineage>
</organism>
<dbReference type="AlphaFoldDB" id="A0A0G1Z1P1"/>